<proteinExistence type="predicted"/>
<dbReference type="AlphaFoldDB" id="A0A6N2W489"/>
<evidence type="ECO:0000313" key="1">
    <source>
        <dbReference type="EMBL" id="VYT36667.1"/>
    </source>
</evidence>
<gene>
    <name evidence="1" type="ORF">CBLFYP116_03240</name>
</gene>
<accession>A0A6N2W489</accession>
<reference evidence="1" key="1">
    <citation type="submission" date="2019-11" db="EMBL/GenBank/DDBJ databases">
        <authorList>
            <person name="Feng L."/>
        </authorList>
    </citation>
    <scope>NUCLEOTIDE SEQUENCE</scope>
    <source>
        <strain evidence="1">CbolteaeLFYP116</strain>
    </source>
</reference>
<dbReference type="Gene3D" id="2.130.10.10">
    <property type="entry name" value="YVTN repeat-like/Quinoprotein amine dehydrogenase"/>
    <property type="match status" value="1"/>
</dbReference>
<protein>
    <recommendedName>
        <fullName evidence="2">CDP-Glycerol:Poly(Glycerophosphate) glycerophosphotransferase</fullName>
    </recommendedName>
</protein>
<dbReference type="SUPFAM" id="SSF101898">
    <property type="entry name" value="NHL repeat"/>
    <property type="match status" value="1"/>
</dbReference>
<dbReference type="EMBL" id="CACRTF010000014">
    <property type="protein sequence ID" value="VYT36667.1"/>
    <property type="molecule type" value="Genomic_DNA"/>
</dbReference>
<evidence type="ECO:0008006" key="2">
    <source>
        <dbReference type="Google" id="ProtNLM"/>
    </source>
</evidence>
<name>A0A6N2W489_9FIRM</name>
<sequence>MRVMNKRKLLRLLDTMQSMHRVIAAADMQCMSGYVEDCCQAAAAIDETVKKSISNMEKIAEDEAISNLLAAYRSNLSSLHTCAASGMLRASVLSGLDDILDQAASLITGLPDTFLVVFMPYKAEMWDSMESIWLACREDPACECRVMPLPYYEYDKARGGWRQCYDGERFPKEVPVTDYRQYSLESACPDLAYIHNPYDDCNYVTSIDPAYYSSELKKYVGKLVYVPYYVTSGFFSQWELPAYRNVDYMIIQSEFVKESMREMHYYHKVLPLGSPKLDKVIQTCRSGAQMPEEWRPVLEGRKSLMLNTSINRFLSDGEHMLKKLKLVFDTFKRQNRVALIWRPHPLLEATIRSIRPDLLEEYRSLTVDFMDSHIGIWDDTQDITNTVAIADGYIGENATSVVNLFMAAGKPVFILNNFITGSFTQEEKQRFKIADAVSHEGKLWMTGAEYNALVCMEPQDGRIDLADRLKGQPKWKPAYLFMAARGNALYLSPSASGMPMAYDMKTGEQMPLFEQQQDVNLCFQRIFCYGNRIFYVPSYRNPIMEYDCDTKQWKFHEAWMDGLLKGAGAKEWAQKAANRELGITSDACGSGEYLWISAPYTNQLLRFSMADSTYAFFTAGEEDTGYSGMAVDKDCIWLAEVKTRDVVRWDIRTGETRRFRVSGRLSSRKWRYDELPYATGLLNMGQYLVIIPSFSNGIIRFDKATGGMTVLAAEFFGQADLEANGYCPQYHGTCSFAKKMDDKTILVQRCRDGKTAAINVEDNTYTAFYPTLSDEDYGKLTKGEDGFEKIEKKYGFFCYESRIFSLGGFMDALAEGKLKAVRSRQMKELETMAANLDGTCGKKVHAHMMRILQGETI</sequence>
<organism evidence="1">
    <name type="scientific">Enterocloster bolteae</name>
    <dbReference type="NCBI Taxonomy" id="208479"/>
    <lineage>
        <taxon>Bacteria</taxon>
        <taxon>Bacillati</taxon>
        <taxon>Bacillota</taxon>
        <taxon>Clostridia</taxon>
        <taxon>Lachnospirales</taxon>
        <taxon>Lachnospiraceae</taxon>
        <taxon>Enterocloster</taxon>
    </lineage>
</organism>
<dbReference type="InterPro" id="IPR015943">
    <property type="entry name" value="WD40/YVTN_repeat-like_dom_sf"/>
</dbReference>